<evidence type="ECO:0000313" key="9">
    <source>
        <dbReference type="EMBL" id="TMQ75090.1"/>
    </source>
</evidence>
<keyword evidence="3 8" id="KW-0813">Transport</keyword>
<feature type="transmembrane region" description="Helical" evidence="8">
    <location>
        <begin position="69"/>
        <end position="89"/>
    </location>
</feature>
<evidence type="ECO:0000256" key="2">
    <source>
        <dbReference type="ARBA" id="ARBA00010100"/>
    </source>
</evidence>
<keyword evidence="10" id="KW-1185">Reference proteome</keyword>
<feature type="transmembrane region" description="Helical" evidence="8">
    <location>
        <begin position="251"/>
        <end position="268"/>
    </location>
</feature>
<dbReference type="Pfam" id="PF02652">
    <property type="entry name" value="Lactate_perm"/>
    <property type="match status" value="1"/>
</dbReference>
<keyword evidence="8" id="KW-0997">Cell inner membrane</keyword>
<dbReference type="PANTHER" id="PTHR30003">
    <property type="entry name" value="L-LACTATE PERMEASE"/>
    <property type="match status" value="1"/>
</dbReference>
<evidence type="ECO:0000256" key="3">
    <source>
        <dbReference type="ARBA" id="ARBA00022448"/>
    </source>
</evidence>
<comment type="function">
    <text evidence="8">Uptake of L-lactate across the membrane. Can also transport D-lactate and glycolate.</text>
</comment>
<feature type="transmembrane region" description="Helical" evidence="8">
    <location>
        <begin position="117"/>
        <end position="148"/>
    </location>
</feature>
<feature type="transmembrane region" description="Helical" evidence="8">
    <location>
        <begin position="222"/>
        <end position="245"/>
    </location>
</feature>
<evidence type="ECO:0000256" key="8">
    <source>
        <dbReference type="RuleBase" id="RU365092"/>
    </source>
</evidence>
<dbReference type="NCBIfam" id="TIGR00795">
    <property type="entry name" value="lctP"/>
    <property type="match status" value="1"/>
</dbReference>
<sequence>MVWQQVYDPLGSMFLSTLVASIPVVVMLVGLGFLHLKAHIAAGAGLLAAILIAVVAYGMPADMAAKATLLGGLTGLVPIGWIVLNIIFLHQLTEQNGSFKILQDSIAGITADRRLQLLLIAFAFGAFFEGAAGFGTPVAVTAAILIGLGFSPLAASGLSLIANTAPVAFGALGTPIITLAKVHGYDVMAVSAMVGRQLPLFSLIVPFWLVWAFAGRRGMMQVWPAILVTGISFAIPQFLVSNYIGPELVDVIAAMSSMICLVLFLRVWKPKQMWTSVSLNGHEADGGEGHVAEPVKQHPRAEVIRAWTPWIILTVFVFIWGLPEVKSFFNGIFAPKFEISGLHQMIEKVAPVVAKPTKEGAVYVFGLLSATGTGILLAALLGGLVAKYSVGQLLSAYGRTIWLVRYSLLTIVLMLGLGTLTRYSGLDTTLGLAFAGTGMFYPFFGTLMGWLGVALTGSDTASNVLFGGMQKVAAEQLGLSPNLMGAANSSGGVMGKMIDAQSIVVASTATRWFNHEGDILRYVFFHSIALACLVGLFVTLQAYAWPFSLMVVN</sequence>
<dbReference type="EMBL" id="SWAD01000122">
    <property type="protein sequence ID" value="TMQ75090.1"/>
    <property type="molecule type" value="Genomic_DNA"/>
</dbReference>
<keyword evidence="4" id="KW-1003">Cell membrane</keyword>
<dbReference type="PANTHER" id="PTHR30003:SF0">
    <property type="entry name" value="GLYCOLATE PERMEASE GLCA-RELATED"/>
    <property type="match status" value="1"/>
</dbReference>
<feature type="transmembrane region" description="Helical" evidence="8">
    <location>
        <begin position="402"/>
        <end position="420"/>
    </location>
</feature>
<name>A0A5S4EIE9_9PROT</name>
<comment type="subcellular location">
    <subcellularLocation>
        <location evidence="8">Cell inner membrane</location>
        <topology evidence="8">Multi-pass membrane protein</topology>
    </subcellularLocation>
    <subcellularLocation>
        <location evidence="1">Cell membrane</location>
        <topology evidence="1">Multi-pass membrane protein</topology>
    </subcellularLocation>
</comment>
<feature type="transmembrane region" description="Helical" evidence="8">
    <location>
        <begin position="306"/>
        <end position="323"/>
    </location>
</feature>
<feature type="transmembrane region" description="Helical" evidence="8">
    <location>
        <begin position="12"/>
        <end position="34"/>
    </location>
</feature>
<dbReference type="OrthoDB" id="9761056at2"/>
<accession>A0A5S4EIE9</accession>
<protein>
    <recommendedName>
        <fullName evidence="8">L-lactate permease</fullName>
    </recommendedName>
</protein>
<keyword evidence="5 8" id="KW-0812">Transmembrane</keyword>
<feature type="transmembrane region" description="Helical" evidence="8">
    <location>
        <begin position="519"/>
        <end position="544"/>
    </location>
</feature>
<proteinExistence type="inferred from homology"/>
<feature type="transmembrane region" description="Helical" evidence="8">
    <location>
        <begin position="198"/>
        <end position="215"/>
    </location>
</feature>
<keyword evidence="6 8" id="KW-1133">Transmembrane helix</keyword>
<dbReference type="GO" id="GO:0015129">
    <property type="term" value="F:lactate transmembrane transporter activity"/>
    <property type="evidence" value="ECO:0007669"/>
    <property type="project" value="UniProtKB-UniRule"/>
</dbReference>
<dbReference type="AlphaFoldDB" id="A0A5S4EIE9"/>
<organism evidence="9 10">
    <name type="scientific">Candidatus Accumulibacter phosphatis</name>
    <dbReference type="NCBI Taxonomy" id="327160"/>
    <lineage>
        <taxon>Bacteria</taxon>
        <taxon>Pseudomonadati</taxon>
        <taxon>Pseudomonadota</taxon>
        <taxon>Betaproteobacteria</taxon>
        <taxon>Candidatus Accumulibacter</taxon>
    </lineage>
</organism>
<gene>
    <name evidence="9" type="ORF">ACCUM_1994</name>
</gene>
<keyword evidence="7 8" id="KW-0472">Membrane</keyword>
<evidence type="ECO:0000256" key="5">
    <source>
        <dbReference type="ARBA" id="ARBA00022692"/>
    </source>
</evidence>
<evidence type="ECO:0000256" key="1">
    <source>
        <dbReference type="ARBA" id="ARBA00004651"/>
    </source>
</evidence>
<comment type="caution">
    <text evidence="9">The sequence shown here is derived from an EMBL/GenBank/DDBJ whole genome shotgun (WGS) entry which is preliminary data.</text>
</comment>
<feature type="transmembrane region" description="Helical" evidence="8">
    <location>
        <begin position="432"/>
        <end position="455"/>
    </location>
</feature>
<dbReference type="GO" id="GO:0015295">
    <property type="term" value="F:solute:proton symporter activity"/>
    <property type="evidence" value="ECO:0007669"/>
    <property type="project" value="TreeGrafter"/>
</dbReference>
<dbReference type="Proteomes" id="UP000306324">
    <property type="component" value="Unassembled WGS sequence"/>
</dbReference>
<comment type="similarity">
    <text evidence="2 8">Belongs to the lactate permease family.</text>
</comment>
<dbReference type="RefSeq" id="WP_046536332.1">
    <property type="nucleotide sequence ID" value="NZ_SWAD01000122.1"/>
</dbReference>
<feature type="transmembrane region" description="Helical" evidence="8">
    <location>
        <begin position="40"/>
        <end position="57"/>
    </location>
</feature>
<dbReference type="InterPro" id="IPR003804">
    <property type="entry name" value="Lactate_perm"/>
</dbReference>
<reference evidence="9 10" key="1">
    <citation type="submission" date="2019-04" db="EMBL/GenBank/DDBJ databases">
        <title>A novel phosphate-accumulating bacterium identified in bioreactor for phosphate removal from wastewater.</title>
        <authorList>
            <person name="Kotlyarov R.Y."/>
            <person name="Beletsky A.V."/>
            <person name="Kallistova A.Y."/>
            <person name="Dorofeev A.G."/>
            <person name="Nikolaev Y.Y."/>
            <person name="Pimenov N.V."/>
            <person name="Ravin N.V."/>
            <person name="Mardanov A.V."/>
        </authorList>
    </citation>
    <scope>NUCLEOTIDE SEQUENCE [LARGE SCALE GENOMIC DNA]</scope>
    <source>
        <strain evidence="9 10">Bin19</strain>
    </source>
</reference>
<evidence type="ECO:0000256" key="4">
    <source>
        <dbReference type="ARBA" id="ARBA00022475"/>
    </source>
</evidence>
<evidence type="ECO:0000256" key="7">
    <source>
        <dbReference type="ARBA" id="ARBA00023136"/>
    </source>
</evidence>
<dbReference type="GO" id="GO:0005886">
    <property type="term" value="C:plasma membrane"/>
    <property type="evidence" value="ECO:0007669"/>
    <property type="project" value="UniProtKB-SubCell"/>
</dbReference>
<feature type="transmembrane region" description="Helical" evidence="8">
    <location>
        <begin position="160"/>
        <end position="178"/>
    </location>
</feature>
<evidence type="ECO:0000256" key="6">
    <source>
        <dbReference type="ARBA" id="ARBA00022989"/>
    </source>
</evidence>
<feature type="transmembrane region" description="Helical" evidence="8">
    <location>
        <begin position="361"/>
        <end position="390"/>
    </location>
</feature>
<evidence type="ECO:0000313" key="10">
    <source>
        <dbReference type="Proteomes" id="UP000306324"/>
    </source>
</evidence>